<dbReference type="InterPro" id="IPR049326">
    <property type="entry name" value="Rhodopsin_dom_fungi"/>
</dbReference>
<keyword evidence="2 7" id="KW-0812">Transmembrane</keyword>
<sequence length="360" mass="39739">MQLVPPEVAATWPAPNYVDPVSRGPALITVELVTLSLALICLSLRLYVKTFVLRKPNWDDLFMVLATIFGTGVTVTVILANTRYGWNHHIWDLKLTDLITARKVSFAAQMLYLFSTALAKISILLSYTSLAVPGTPLDVVSKVTIGLIGAGQGSFLIVLLTQCIPTSSYWNLARINEDCSVREGSFLMAQAVFTVLSDLAVWVLPLPTFYYARLPLGQRVALIVLFSFGAVVVVAACLRTYWLWWAVGETWDVTWDAYDEWIWTAVEVHVGITCGCVPWLKSLVGFWRGKHHGSSRSRSAAAAAASRTRTPSAWTGGESARSKALRRQESASPMVELKETERGRLSDGDTNINMHPYEGV</sequence>
<evidence type="ECO:0000256" key="5">
    <source>
        <dbReference type="ARBA" id="ARBA00038359"/>
    </source>
</evidence>
<evidence type="ECO:0000256" key="6">
    <source>
        <dbReference type="SAM" id="MobiDB-lite"/>
    </source>
</evidence>
<feature type="compositionally biased region" description="Basic and acidic residues" evidence="6">
    <location>
        <begin position="336"/>
        <end position="347"/>
    </location>
</feature>
<comment type="similarity">
    <text evidence="5">Belongs to the SAT4 family.</text>
</comment>
<accession>A0AAE0U4G9</accession>
<proteinExistence type="inferred from homology"/>
<dbReference type="InterPro" id="IPR052337">
    <property type="entry name" value="SAT4-like"/>
</dbReference>
<evidence type="ECO:0000256" key="7">
    <source>
        <dbReference type="SAM" id="Phobius"/>
    </source>
</evidence>
<feature type="transmembrane region" description="Helical" evidence="7">
    <location>
        <begin position="261"/>
        <end position="280"/>
    </location>
</feature>
<evidence type="ECO:0000256" key="4">
    <source>
        <dbReference type="ARBA" id="ARBA00023136"/>
    </source>
</evidence>
<comment type="subcellular location">
    <subcellularLocation>
        <location evidence="1">Membrane</location>
        <topology evidence="1">Multi-pass membrane protein</topology>
    </subcellularLocation>
</comment>
<feature type="region of interest" description="Disordered" evidence="6">
    <location>
        <begin position="299"/>
        <end position="360"/>
    </location>
</feature>
<evidence type="ECO:0000256" key="2">
    <source>
        <dbReference type="ARBA" id="ARBA00022692"/>
    </source>
</evidence>
<name>A0AAE0U4G9_9PEZI</name>
<feature type="transmembrane region" description="Helical" evidence="7">
    <location>
        <begin position="139"/>
        <end position="160"/>
    </location>
</feature>
<keyword evidence="3 7" id="KW-1133">Transmembrane helix</keyword>
<evidence type="ECO:0000259" key="8">
    <source>
        <dbReference type="Pfam" id="PF20684"/>
    </source>
</evidence>
<evidence type="ECO:0000313" key="9">
    <source>
        <dbReference type="EMBL" id="KAK3390683.1"/>
    </source>
</evidence>
<protein>
    <recommendedName>
        <fullName evidence="8">Rhodopsin domain-containing protein</fullName>
    </recommendedName>
</protein>
<dbReference type="PANTHER" id="PTHR33048">
    <property type="entry name" value="PTH11-LIKE INTEGRAL MEMBRANE PROTEIN (AFU_ORTHOLOGUE AFUA_5G11245)"/>
    <property type="match status" value="1"/>
</dbReference>
<reference evidence="9" key="2">
    <citation type="submission" date="2023-06" db="EMBL/GenBank/DDBJ databases">
        <authorList>
            <consortium name="Lawrence Berkeley National Laboratory"/>
            <person name="Haridas S."/>
            <person name="Hensen N."/>
            <person name="Bonometti L."/>
            <person name="Westerberg I."/>
            <person name="Brannstrom I.O."/>
            <person name="Guillou S."/>
            <person name="Cros-Aarteil S."/>
            <person name="Calhoun S."/>
            <person name="Kuo A."/>
            <person name="Mondo S."/>
            <person name="Pangilinan J."/>
            <person name="Riley R."/>
            <person name="LaButti K."/>
            <person name="Andreopoulos B."/>
            <person name="Lipzen A."/>
            <person name="Chen C."/>
            <person name="Yanf M."/>
            <person name="Daum C."/>
            <person name="Ng V."/>
            <person name="Clum A."/>
            <person name="Steindorff A."/>
            <person name="Ohm R."/>
            <person name="Martin F."/>
            <person name="Silar P."/>
            <person name="Natvig D."/>
            <person name="Lalanne C."/>
            <person name="Gautier V."/>
            <person name="Ament-velasquez S.L."/>
            <person name="Kruys A."/>
            <person name="Hutchinson M.I."/>
            <person name="Powell A.J."/>
            <person name="Barry K."/>
            <person name="Miller A.N."/>
            <person name="Grigoriev I.V."/>
            <person name="Debuchy R."/>
            <person name="Gladieux P."/>
            <person name="Thoren M.H."/>
            <person name="Johannesson H."/>
        </authorList>
    </citation>
    <scope>NUCLEOTIDE SEQUENCE</scope>
    <source>
        <strain evidence="9">CBS 232.78</strain>
    </source>
</reference>
<feature type="compositionally biased region" description="Low complexity" evidence="6">
    <location>
        <begin position="299"/>
        <end position="313"/>
    </location>
</feature>
<feature type="transmembrane region" description="Helical" evidence="7">
    <location>
        <begin position="26"/>
        <end position="48"/>
    </location>
</feature>
<keyword evidence="4 7" id="KW-0472">Membrane</keyword>
<organism evidence="9 10">
    <name type="scientific">Podospora didyma</name>
    <dbReference type="NCBI Taxonomy" id="330526"/>
    <lineage>
        <taxon>Eukaryota</taxon>
        <taxon>Fungi</taxon>
        <taxon>Dikarya</taxon>
        <taxon>Ascomycota</taxon>
        <taxon>Pezizomycotina</taxon>
        <taxon>Sordariomycetes</taxon>
        <taxon>Sordariomycetidae</taxon>
        <taxon>Sordariales</taxon>
        <taxon>Podosporaceae</taxon>
        <taxon>Podospora</taxon>
    </lineage>
</organism>
<feature type="transmembrane region" description="Helical" evidence="7">
    <location>
        <begin position="106"/>
        <end position="127"/>
    </location>
</feature>
<reference evidence="9" key="1">
    <citation type="journal article" date="2023" name="Mol. Phylogenet. Evol.">
        <title>Genome-scale phylogeny and comparative genomics of the fungal order Sordariales.</title>
        <authorList>
            <person name="Hensen N."/>
            <person name="Bonometti L."/>
            <person name="Westerberg I."/>
            <person name="Brannstrom I.O."/>
            <person name="Guillou S."/>
            <person name="Cros-Aarteil S."/>
            <person name="Calhoun S."/>
            <person name="Haridas S."/>
            <person name="Kuo A."/>
            <person name="Mondo S."/>
            <person name="Pangilinan J."/>
            <person name="Riley R."/>
            <person name="LaButti K."/>
            <person name="Andreopoulos B."/>
            <person name="Lipzen A."/>
            <person name="Chen C."/>
            <person name="Yan M."/>
            <person name="Daum C."/>
            <person name="Ng V."/>
            <person name="Clum A."/>
            <person name="Steindorff A."/>
            <person name="Ohm R.A."/>
            <person name="Martin F."/>
            <person name="Silar P."/>
            <person name="Natvig D.O."/>
            <person name="Lalanne C."/>
            <person name="Gautier V."/>
            <person name="Ament-Velasquez S.L."/>
            <person name="Kruys A."/>
            <person name="Hutchinson M.I."/>
            <person name="Powell A.J."/>
            <person name="Barry K."/>
            <person name="Miller A.N."/>
            <person name="Grigoriev I.V."/>
            <person name="Debuchy R."/>
            <person name="Gladieux P."/>
            <person name="Hiltunen Thoren M."/>
            <person name="Johannesson H."/>
        </authorList>
    </citation>
    <scope>NUCLEOTIDE SEQUENCE</scope>
    <source>
        <strain evidence="9">CBS 232.78</strain>
    </source>
</reference>
<gene>
    <name evidence="9" type="ORF">B0H63DRAFT_121690</name>
</gene>
<keyword evidence="10" id="KW-1185">Reference proteome</keyword>
<dbReference type="AlphaFoldDB" id="A0AAE0U4G9"/>
<feature type="transmembrane region" description="Helical" evidence="7">
    <location>
        <begin position="60"/>
        <end position="86"/>
    </location>
</feature>
<dbReference type="EMBL" id="JAULSW010000002">
    <property type="protein sequence ID" value="KAK3390683.1"/>
    <property type="molecule type" value="Genomic_DNA"/>
</dbReference>
<feature type="transmembrane region" description="Helical" evidence="7">
    <location>
        <begin position="186"/>
        <end position="208"/>
    </location>
</feature>
<dbReference type="GO" id="GO:0016020">
    <property type="term" value="C:membrane"/>
    <property type="evidence" value="ECO:0007669"/>
    <property type="project" value="UniProtKB-SubCell"/>
</dbReference>
<dbReference type="Pfam" id="PF20684">
    <property type="entry name" value="Fung_rhodopsin"/>
    <property type="match status" value="1"/>
</dbReference>
<feature type="transmembrane region" description="Helical" evidence="7">
    <location>
        <begin position="220"/>
        <end position="241"/>
    </location>
</feature>
<evidence type="ECO:0000313" key="10">
    <source>
        <dbReference type="Proteomes" id="UP001285441"/>
    </source>
</evidence>
<dbReference type="PANTHER" id="PTHR33048:SF129">
    <property type="entry name" value="INTEGRAL MEMBRANE PROTEIN-RELATED"/>
    <property type="match status" value="1"/>
</dbReference>
<evidence type="ECO:0000256" key="3">
    <source>
        <dbReference type="ARBA" id="ARBA00022989"/>
    </source>
</evidence>
<feature type="domain" description="Rhodopsin" evidence="8">
    <location>
        <begin position="44"/>
        <end position="284"/>
    </location>
</feature>
<evidence type="ECO:0000256" key="1">
    <source>
        <dbReference type="ARBA" id="ARBA00004141"/>
    </source>
</evidence>
<dbReference type="Proteomes" id="UP001285441">
    <property type="component" value="Unassembled WGS sequence"/>
</dbReference>
<comment type="caution">
    <text evidence="9">The sequence shown here is derived from an EMBL/GenBank/DDBJ whole genome shotgun (WGS) entry which is preliminary data.</text>
</comment>